<dbReference type="InterPro" id="IPR001667">
    <property type="entry name" value="DDH_dom"/>
</dbReference>
<comment type="caution">
    <text evidence="3">The sequence shown here is derived from an EMBL/GenBank/DDBJ whole genome shotgun (WGS) entry which is preliminary data.</text>
</comment>
<organism evidence="3 4">
    <name type="scientific">Candidatus Magasanikbacteria bacterium RIFCSPLOWO2_12_FULL_43_12</name>
    <dbReference type="NCBI Taxonomy" id="1798692"/>
    <lineage>
        <taxon>Bacteria</taxon>
        <taxon>Candidatus Magasanikiibacteriota</taxon>
    </lineage>
</organism>
<feature type="domain" description="DHHA1" evidence="2">
    <location>
        <begin position="238"/>
        <end position="322"/>
    </location>
</feature>
<accession>A0A1F6MTQ4</accession>
<dbReference type="Gene3D" id="3.10.310.30">
    <property type="match status" value="1"/>
</dbReference>
<dbReference type="PANTHER" id="PTHR47618:SF1">
    <property type="entry name" value="BIFUNCTIONAL OLIGORIBONUCLEASE AND PAP PHOSPHATASE NRNA"/>
    <property type="match status" value="1"/>
</dbReference>
<evidence type="ECO:0000259" key="2">
    <source>
        <dbReference type="Pfam" id="PF02272"/>
    </source>
</evidence>
<dbReference type="InterPro" id="IPR003156">
    <property type="entry name" value="DHHA1_dom"/>
</dbReference>
<name>A0A1F6MTQ4_9BACT</name>
<dbReference type="AlphaFoldDB" id="A0A1F6MTQ4"/>
<sequence length="328" mass="36362">MQRIAKQIHNEILNAKKILLIPHQKPDGDAMGSVSAFSYFLQNIAKPHDVFCLTSAAPRLANLPHLIKVSTNPNIWKAAEYDAVIVLDSGDLNYAGIESYTKNLSPQTVIINIDHHISNKKFGRHNLVIPTASSTAEVLHFFFRQNNIEITKNMALSLLTGLITDTENFSNPGTTEHSLKVASELIRQGANFNLIKSWFLRDKPIESLKLWGVALSRLTKKESLDIVYTFITQEDLKERNAGETESEGIANFLNNTNEGRASLVLKETEDGKIKGSFRTTRDDFDVSLIASSLGGGGHKKAAGFLIDGGMDEALEKVWETIEKNNETV</sequence>
<reference evidence="3 4" key="1">
    <citation type="journal article" date="2016" name="Nat. Commun.">
        <title>Thousands of microbial genomes shed light on interconnected biogeochemical processes in an aquifer system.</title>
        <authorList>
            <person name="Anantharaman K."/>
            <person name="Brown C.T."/>
            <person name="Hug L.A."/>
            <person name="Sharon I."/>
            <person name="Castelle C.J."/>
            <person name="Probst A.J."/>
            <person name="Thomas B.C."/>
            <person name="Singh A."/>
            <person name="Wilkins M.J."/>
            <person name="Karaoz U."/>
            <person name="Brodie E.L."/>
            <person name="Williams K.H."/>
            <person name="Hubbard S.S."/>
            <person name="Banfield J.F."/>
        </authorList>
    </citation>
    <scope>NUCLEOTIDE SEQUENCE [LARGE SCALE GENOMIC DNA]</scope>
</reference>
<dbReference type="EMBL" id="MFQN01000011">
    <property type="protein sequence ID" value="OGH74992.1"/>
    <property type="molecule type" value="Genomic_DNA"/>
</dbReference>
<evidence type="ECO:0008006" key="5">
    <source>
        <dbReference type="Google" id="ProtNLM"/>
    </source>
</evidence>
<dbReference type="SUPFAM" id="SSF64182">
    <property type="entry name" value="DHH phosphoesterases"/>
    <property type="match status" value="1"/>
</dbReference>
<evidence type="ECO:0000259" key="1">
    <source>
        <dbReference type="Pfam" id="PF01368"/>
    </source>
</evidence>
<protein>
    <recommendedName>
        <fullName evidence="5">DDH domain-containing protein</fullName>
    </recommendedName>
</protein>
<dbReference type="GO" id="GO:0003676">
    <property type="term" value="F:nucleic acid binding"/>
    <property type="evidence" value="ECO:0007669"/>
    <property type="project" value="InterPro"/>
</dbReference>
<gene>
    <name evidence="3" type="ORF">A3G00_01415</name>
</gene>
<feature type="domain" description="DDH" evidence="1">
    <location>
        <begin position="17"/>
        <end position="161"/>
    </location>
</feature>
<dbReference type="PANTHER" id="PTHR47618">
    <property type="entry name" value="BIFUNCTIONAL OLIGORIBONUCLEASE AND PAP PHOSPHATASE NRNA"/>
    <property type="match status" value="1"/>
</dbReference>
<dbReference type="InterPro" id="IPR038763">
    <property type="entry name" value="DHH_sf"/>
</dbReference>
<proteinExistence type="predicted"/>
<dbReference type="Pfam" id="PF02272">
    <property type="entry name" value="DHHA1"/>
    <property type="match status" value="1"/>
</dbReference>
<dbReference type="Proteomes" id="UP000178347">
    <property type="component" value="Unassembled WGS sequence"/>
</dbReference>
<dbReference type="Pfam" id="PF01368">
    <property type="entry name" value="DHH"/>
    <property type="match status" value="1"/>
</dbReference>
<evidence type="ECO:0000313" key="3">
    <source>
        <dbReference type="EMBL" id="OGH74992.1"/>
    </source>
</evidence>
<dbReference type="InterPro" id="IPR051319">
    <property type="entry name" value="Oligoribo/pAp-PDE_c-di-AMP_PDE"/>
</dbReference>
<dbReference type="STRING" id="1798692.A3G00_01415"/>
<dbReference type="Gene3D" id="3.90.1640.10">
    <property type="entry name" value="inorganic pyrophosphatase (n-terminal core)"/>
    <property type="match status" value="1"/>
</dbReference>
<evidence type="ECO:0000313" key="4">
    <source>
        <dbReference type="Proteomes" id="UP000178347"/>
    </source>
</evidence>